<comment type="caution">
    <text evidence="10">The sequence shown here is derived from an EMBL/GenBank/DDBJ whole genome shotgun (WGS) entry which is preliminary data.</text>
</comment>
<dbReference type="InterPro" id="IPR038704">
    <property type="entry name" value="YEAST_sf"/>
</dbReference>
<dbReference type="InterPro" id="IPR017907">
    <property type="entry name" value="Znf_RING_CS"/>
</dbReference>
<dbReference type="AlphaFoldDB" id="W9YLK8"/>
<sequence>MKRKATKTETSSPEAGQKSGGDVAGAPHGEDVDLDDLCAICHLLLYRPVRTQCNHTLCEWCMARWAEVSITSQITPVGLNDPEVALLPNEVETKCPMCRTPTTASFDPARATALQRLYPVSYRAREAESGLAQEDDSGSDVEWLTVYIGNEHSLIRAHGDSNNKHHWKFFVRPSRTDLIEEVQIFLHPTFRNPRVIVHNPPYEIRRLGWGYFTIFANVILKAGYSWVSVEAGDTPDGGRKGQLPLEWTLDFNRGGSQGRLRLKVKKEKEGQEAEDAAQREEVRRLGLRQQRTDPDWVDPRGATSAG</sequence>
<dbReference type="Pfam" id="PF00097">
    <property type="entry name" value="zf-C3HC4"/>
    <property type="match status" value="1"/>
</dbReference>
<dbReference type="SUPFAM" id="SSF57850">
    <property type="entry name" value="RING/U-box"/>
    <property type="match status" value="1"/>
</dbReference>
<evidence type="ECO:0000256" key="2">
    <source>
        <dbReference type="ARBA" id="ARBA00022771"/>
    </source>
</evidence>
<dbReference type="HOGENOM" id="CLU_069176_0_0_1"/>
<dbReference type="PROSITE" id="PS50089">
    <property type="entry name" value="ZF_RING_2"/>
    <property type="match status" value="1"/>
</dbReference>
<dbReference type="PANTHER" id="PTHR15898">
    <property type="entry name" value="BIFUNCTIONAL APOPTOSIS REGULATOR"/>
    <property type="match status" value="1"/>
</dbReference>
<evidence type="ECO:0000256" key="3">
    <source>
        <dbReference type="ARBA" id="ARBA00022833"/>
    </source>
</evidence>
<evidence type="ECO:0000313" key="11">
    <source>
        <dbReference type="Proteomes" id="UP000019478"/>
    </source>
</evidence>
<keyword evidence="3" id="KW-0862">Zinc</keyword>
<keyword evidence="2 5" id="KW-0863">Zinc-finger</keyword>
<evidence type="ECO:0000256" key="7">
    <source>
        <dbReference type="SAM" id="MobiDB-lite"/>
    </source>
</evidence>
<dbReference type="GeneID" id="19167328"/>
<dbReference type="PROSITE" id="PS51037">
    <property type="entry name" value="YEATS"/>
    <property type="match status" value="1"/>
</dbReference>
<evidence type="ECO:0000259" key="9">
    <source>
        <dbReference type="PROSITE" id="PS51037"/>
    </source>
</evidence>
<evidence type="ECO:0000313" key="10">
    <source>
        <dbReference type="EMBL" id="EXJ90131.1"/>
    </source>
</evidence>
<evidence type="ECO:0000256" key="6">
    <source>
        <dbReference type="PROSITE-ProRule" id="PRU00376"/>
    </source>
</evidence>
<evidence type="ECO:0000259" key="8">
    <source>
        <dbReference type="PROSITE" id="PS50089"/>
    </source>
</evidence>
<proteinExistence type="predicted"/>
<dbReference type="PROSITE" id="PS00518">
    <property type="entry name" value="ZF_RING_1"/>
    <property type="match status" value="1"/>
</dbReference>
<feature type="region of interest" description="Disordered" evidence="7">
    <location>
        <begin position="260"/>
        <end position="306"/>
    </location>
</feature>
<dbReference type="InterPro" id="IPR018957">
    <property type="entry name" value="Znf_C3HC4_RING-type"/>
</dbReference>
<dbReference type="OrthoDB" id="1630758at2759"/>
<protein>
    <submittedName>
        <fullName evidence="10">Uncharacterized protein</fullName>
    </submittedName>
</protein>
<evidence type="ECO:0000256" key="5">
    <source>
        <dbReference type="PROSITE-ProRule" id="PRU00175"/>
    </source>
</evidence>
<dbReference type="RefSeq" id="XP_007731528.1">
    <property type="nucleotide sequence ID" value="XM_007733338.1"/>
</dbReference>
<dbReference type="InterPro" id="IPR013083">
    <property type="entry name" value="Znf_RING/FYVE/PHD"/>
</dbReference>
<dbReference type="Gene3D" id="2.60.40.1970">
    <property type="entry name" value="YEATS domain"/>
    <property type="match status" value="1"/>
</dbReference>
<keyword evidence="4 6" id="KW-0539">Nucleus</keyword>
<feature type="domain" description="RING-type" evidence="8">
    <location>
        <begin position="38"/>
        <end position="99"/>
    </location>
</feature>
<dbReference type="EMBL" id="AMGY01000002">
    <property type="protein sequence ID" value="EXJ90131.1"/>
    <property type="molecule type" value="Genomic_DNA"/>
</dbReference>
<dbReference type="Gene3D" id="3.30.40.10">
    <property type="entry name" value="Zinc/RING finger domain, C3HC4 (zinc finger)"/>
    <property type="match status" value="1"/>
</dbReference>
<feature type="region of interest" description="Disordered" evidence="7">
    <location>
        <begin position="1"/>
        <end position="26"/>
    </location>
</feature>
<dbReference type="SMART" id="SM00184">
    <property type="entry name" value="RING"/>
    <property type="match status" value="1"/>
</dbReference>
<keyword evidence="11" id="KW-1185">Reference proteome</keyword>
<comment type="subcellular location">
    <subcellularLocation>
        <location evidence="6">Nucleus</location>
    </subcellularLocation>
</comment>
<feature type="compositionally biased region" description="Basic and acidic residues" evidence="7">
    <location>
        <begin position="266"/>
        <end position="298"/>
    </location>
</feature>
<evidence type="ECO:0000256" key="4">
    <source>
        <dbReference type="ARBA" id="ARBA00023242"/>
    </source>
</evidence>
<dbReference type="InterPro" id="IPR055129">
    <property type="entry name" value="YEATS_dom"/>
</dbReference>
<dbReference type="Pfam" id="PF03366">
    <property type="entry name" value="YEATS"/>
    <property type="match status" value="1"/>
</dbReference>
<dbReference type="GO" id="GO:0043161">
    <property type="term" value="P:proteasome-mediated ubiquitin-dependent protein catabolic process"/>
    <property type="evidence" value="ECO:0007669"/>
    <property type="project" value="TreeGrafter"/>
</dbReference>
<dbReference type="GO" id="GO:0005634">
    <property type="term" value="C:nucleus"/>
    <property type="evidence" value="ECO:0007669"/>
    <property type="project" value="UniProtKB-SubCell"/>
</dbReference>
<dbReference type="PANTHER" id="PTHR15898:SF13">
    <property type="entry name" value="BIFUNCTIONAL APOPTOSIS REGULATOR"/>
    <property type="match status" value="1"/>
</dbReference>
<dbReference type="Proteomes" id="UP000019478">
    <property type="component" value="Unassembled WGS sequence"/>
</dbReference>
<dbReference type="InterPro" id="IPR001841">
    <property type="entry name" value="Znf_RING"/>
</dbReference>
<accession>W9YLK8</accession>
<evidence type="ECO:0000256" key="1">
    <source>
        <dbReference type="ARBA" id="ARBA00022723"/>
    </source>
</evidence>
<keyword evidence="1" id="KW-0479">Metal-binding</keyword>
<feature type="domain" description="YEATS" evidence="9">
    <location>
        <begin position="125"/>
        <end position="306"/>
    </location>
</feature>
<gene>
    <name evidence="10" type="ORF">A1O3_03200</name>
</gene>
<dbReference type="GO" id="GO:0008270">
    <property type="term" value="F:zinc ion binding"/>
    <property type="evidence" value="ECO:0007669"/>
    <property type="project" value="UniProtKB-KW"/>
</dbReference>
<dbReference type="GO" id="GO:0061630">
    <property type="term" value="F:ubiquitin protein ligase activity"/>
    <property type="evidence" value="ECO:0007669"/>
    <property type="project" value="TreeGrafter"/>
</dbReference>
<dbReference type="STRING" id="1182542.W9YLK8"/>
<name>W9YLK8_9EURO</name>
<dbReference type="eggNOG" id="ENOG502S7YC">
    <property type="taxonomic scope" value="Eukaryota"/>
</dbReference>
<organism evidence="10 11">
    <name type="scientific">Capronia epimyces CBS 606.96</name>
    <dbReference type="NCBI Taxonomy" id="1182542"/>
    <lineage>
        <taxon>Eukaryota</taxon>
        <taxon>Fungi</taxon>
        <taxon>Dikarya</taxon>
        <taxon>Ascomycota</taxon>
        <taxon>Pezizomycotina</taxon>
        <taxon>Eurotiomycetes</taxon>
        <taxon>Chaetothyriomycetidae</taxon>
        <taxon>Chaetothyriales</taxon>
        <taxon>Herpotrichiellaceae</taxon>
        <taxon>Capronia</taxon>
    </lineage>
</organism>
<reference evidence="10 11" key="1">
    <citation type="submission" date="2013-03" db="EMBL/GenBank/DDBJ databases">
        <title>The Genome Sequence of Capronia epimyces CBS 606.96.</title>
        <authorList>
            <consortium name="The Broad Institute Genomics Platform"/>
            <person name="Cuomo C."/>
            <person name="de Hoog S."/>
            <person name="Gorbushina A."/>
            <person name="Walker B."/>
            <person name="Young S.K."/>
            <person name="Zeng Q."/>
            <person name="Gargeya S."/>
            <person name="Fitzgerald M."/>
            <person name="Haas B."/>
            <person name="Abouelleil A."/>
            <person name="Allen A.W."/>
            <person name="Alvarado L."/>
            <person name="Arachchi H.M."/>
            <person name="Berlin A.M."/>
            <person name="Chapman S.B."/>
            <person name="Gainer-Dewar J."/>
            <person name="Goldberg J."/>
            <person name="Griggs A."/>
            <person name="Gujja S."/>
            <person name="Hansen M."/>
            <person name="Howarth C."/>
            <person name="Imamovic A."/>
            <person name="Ireland A."/>
            <person name="Larimer J."/>
            <person name="McCowan C."/>
            <person name="Murphy C."/>
            <person name="Pearson M."/>
            <person name="Poon T.W."/>
            <person name="Priest M."/>
            <person name="Roberts A."/>
            <person name="Saif S."/>
            <person name="Shea T."/>
            <person name="Sisk P."/>
            <person name="Sykes S."/>
            <person name="Wortman J."/>
            <person name="Nusbaum C."/>
            <person name="Birren B."/>
        </authorList>
    </citation>
    <scope>NUCLEOTIDE SEQUENCE [LARGE SCALE GENOMIC DNA]</scope>
    <source>
        <strain evidence="10 11">CBS 606.96</strain>
    </source>
</reference>